<organism evidence="2">
    <name type="scientific">Cuerna arida</name>
    <dbReference type="NCBI Taxonomy" id="1464854"/>
    <lineage>
        <taxon>Eukaryota</taxon>
        <taxon>Metazoa</taxon>
        <taxon>Ecdysozoa</taxon>
        <taxon>Arthropoda</taxon>
        <taxon>Hexapoda</taxon>
        <taxon>Insecta</taxon>
        <taxon>Pterygota</taxon>
        <taxon>Neoptera</taxon>
        <taxon>Paraneoptera</taxon>
        <taxon>Hemiptera</taxon>
        <taxon>Auchenorrhyncha</taxon>
        <taxon>Membracoidea</taxon>
        <taxon>Cicadellidae</taxon>
        <taxon>Cicadellinae</taxon>
        <taxon>Proconiini</taxon>
        <taxon>Cuerna</taxon>
    </lineage>
</organism>
<accession>A0A1B6G1U8</accession>
<keyword evidence="1" id="KW-0812">Transmembrane</keyword>
<sequence length="172" mass="19894">YYRCYFNPSSMAYNYCSSLVFEFWQIPLNIEYRELSKVLCKLACARCVENHLGSRLYVEALAVLGALVTVCDIYRIIGTEAKVPRIQRDFQLMSLTLGVLVYCVLLFGVWMHSPFMMIPWIVSQTAFFAHSSSKAFLERFDPSHTQLFLSILFLNNLVQVACVFLRVLIETF</sequence>
<feature type="transmembrane region" description="Helical" evidence="1">
    <location>
        <begin position="90"/>
        <end position="111"/>
    </location>
</feature>
<name>A0A1B6G1U8_9HEMI</name>
<proteinExistence type="predicted"/>
<dbReference type="EMBL" id="GECZ01013352">
    <property type="protein sequence ID" value="JAS56417.1"/>
    <property type="molecule type" value="Transcribed_RNA"/>
</dbReference>
<reference evidence="2" key="1">
    <citation type="submission" date="2015-11" db="EMBL/GenBank/DDBJ databases">
        <title>De novo transcriptome assembly of four potential Pierce s Disease insect vectors from Arizona vineyards.</title>
        <authorList>
            <person name="Tassone E.E."/>
        </authorList>
    </citation>
    <scope>NUCLEOTIDE SEQUENCE</scope>
</reference>
<dbReference type="AlphaFoldDB" id="A0A1B6G1U8"/>
<evidence type="ECO:0000256" key="1">
    <source>
        <dbReference type="SAM" id="Phobius"/>
    </source>
</evidence>
<feature type="transmembrane region" description="Helical" evidence="1">
    <location>
        <begin position="56"/>
        <end position="78"/>
    </location>
</feature>
<evidence type="ECO:0000313" key="2">
    <source>
        <dbReference type="EMBL" id="JAS56417.1"/>
    </source>
</evidence>
<feature type="non-terminal residue" evidence="2">
    <location>
        <position position="1"/>
    </location>
</feature>
<keyword evidence="1" id="KW-1133">Transmembrane helix</keyword>
<feature type="transmembrane region" description="Helical" evidence="1">
    <location>
        <begin position="149"/>
        <end position="169"/>
    </location>
</feature>
<keyword evidence="1" id="KW-0472">Membrane</keyword>
<protein>
    <submittedName>
        <fullName evidence="2">Uncharacterized protein</fullName>
    </submittedName>
</protein>
<gene>
    <name evidence="2" type="ORF">g.9179</name>
</gene>